<dbReference type="AlphaFoldDB" id="A0A934IT06"/>
<dbReference type="Proteomes" id="UP000609531">
    <property type="component" value="Unassembled WGS sequence"/>
</dbReference>
<organism evidence="1 2">
    <name type="scientific">Acuticoccus mangrovi</name>
    <dbReference type="NCBI Taxonomy" id="2796142"/>
    <lineage>
        <taxon>Bacteria</taxon>
        <taxon>Pseudomonadati</taxon>
        <taxon>Pseudomonadota</taxon>
        <taxon>Alphaproteobacteria</taxon>
        <taxon>Hyphomicrobiales</taxon>
        <taxon>Amorphaceae</taxon>
        <taxon>Acuticoccus</taxon>
    </lineage>
</organism>
<comment type="caution">
    <text evidence="1">The sequence shown here is derived from an EMBL/GenBank/DDBJ whole genome shotgun (WGS) entry which is preliminary data.</text>
</comment>
<accession>A0A934IT06</accession>
<keyword evidence="2" id="KW-1185">Reference proteome</keyword>
<dbReference type="EMBL" id="JAEKJA010000015">
    <property type="protein sequence ID" value="MBJ3777480.1"/>
    <property type="molecule type" value="Genomic_DNA"/>
</dbReference>
<gene>
    <name evidence="1" type="ORF">JCR33_17360</name>
</gene>
<reference evidence="1" key="1">
    <citation type="submission" date="2020-12" db="EMBL/GenBank/DDBJ databases">
        <title>Bacterial taxonomy.</title>
        <authorList>
            <person name="Pan X."/>
        </authorList>
    </citation>
    <scope>NUCLEOTIDE SEQUENCE</scope>
    <source>
        <strain evidence="1">B2012</strain>
    </source>
</reference>
<sequence length="247" mass="28231">MSDEQTVICMKWGTAYGPDYANTLFNMVRRHTTRPLRFVCFTDDEQGLDPAIETKPLPPIDLPESHRWKAWRKIALTQKTLDDLTGNVLFLDLDVVVTGGIDDFFDYAPEATYCVIENWTQLGSGIGNTSVFRLTVGSHTEVYDTLMADPAGTVAKHKNSQTFQSRTISSHTFWPAPWCVSFKHTLLPPFPLNFVKTAPLPPDAKVICFTGYPNPDHARDGVWPEKVWYKRLRKHVRPTPWIAEHWR</sequence>
<protein>
    <recommendedName>
        <fullName evidence="3">Glycosyltransferase</fullName>
    </recommendedName>
</protein>
<proteinExistence type="predicted"/>
<dbReference type="RefSeq" id="WP_198883379.1">
    <property type="nucleotide sequence ID" value="NZ_JAEKJA010000015.1"/>
</dbReference>
<evidence type="ECO:0000313" key="2">
    <source>
        <dbReference type="Proteomes" id="UP000609531"/>
    </source>
</evidence>
<dbReference type="SUPFAM" id="SSF53448">
    <property type="entry name" value="Nucleotide-diphospho-sugar transferases"/>
    <property type="match status" value="1"/>
</dbReference>
<name>A0A934IT06_9HYPH</name>
<evidence type="ECO:0000313" key="1">
    <source>
        <dbReference type="EMBL" id="MBJ3777480.1"/>
    </source>
</evidence>
<dbReference type="InterPro" id="IPR029044">
    <property type="entry name" value="Nucleotide-diphossugar_trans"/>
</dbReference>
<evidence type="ECO:0008006" key="3">
    <source>
        <dbReference type="Google" id="ProtNLM"/>
    </source>
</evidence>